<dbReference type="Gene3D" id="2.160.10.10">
    <property type="entry name" value="Hexapeptide repeat proteins"/>
    <property type="match status" value="1"/>
</dbReference>
<evidence type="ECO:0008006" key="3">
    <source>
        <dbReference type="Google" id="ProtNLM"/>
    </source>
</evidence>
<dbReference type="InterPro" id="IPR001451">
    <property type="entry name" value="Hexapep"/>
</dbReference>
<dbReference type="InterPro" id="IPR011004">
    <property type="entry name" value="Trimer_LpxA-like_sf"/>
</dbReference>
<accession>A0A0A1Z2P3</accession>
<gene>
    <name evidence="1" type="ORF">K814_0107935</name>
</gene>
<dbReference type="PANTHER" id="PTHR23416">
    <property type="entry name" value="SIALIC ACID SYNTHASE-RELATED"/>
    <property type="match status" value="1"/>
</dbReference>
<dbReference type="InterPro" id="IPR051159">
    <property type="entry name" value="Hexapeptide_acetyltransf"/>
</dbReference>
<proteinExistence type="predicted"/>
<sequence>MKAFQSFRIKVYRLLFSDNRAHTKGVKFNQPAQFVGLGSIVFDSQVTVGVWPSPYLMGGYAYFEARTATAKISVGEGTCFNNSAVVIADRGKVEIGRRCMMGNNFFVADSDFHGLEVENRTNGQYQCADVFIGDDVFFGNDVKVLKGVTIHNGAVIGSGAVVTGDVPAGCIYAGVPAKFVRHISRREGDIVDE</sequence>
<dbReference type="EMBL" id="ASGY01000059">
    <property type="protein sequence ID" value="KGE68478.1"/>
    <property type="molecule type" value="Genomic_DNA"/>
</dbReference>
<comment type="caution">
    <text evidence="1">The sequence shown here is derived from an EMBL/GenBank/DDBJ whole genome shotgun (WGS) entry which is preliminary data.</text>
</comment>
<dbReference type="CDD" id="cd04647">
    <property type="entry name" value="LbH_MAT_like"/>
    <property type="match status" value="1"/>
</dbReference>
<protein>
    <recommendedName>
        <fullName evidence="3">Acetyltransferase</fullName>
    </recommendedName>
</protein>
<organism evidence="1 2">
    <name type="scientific">Pseudomonas fluorescens LMG 5329</name>
    <dbReference type="NCBI Taxonomy" id="1324332"/>
    <lineage>
        <taxon>Bacteria</taxon>
        <taxon>Pseudomonadati</taxon>
        <taxon>Pseudomonadota</taxon>
        <taxon>Gammaproteobacteria</taxon>
        <taxon>Pseudomonadales</taxon>
        <taxon>Pseudomonadaceae</taxon>
        <taxon>Pseudomonas</taxon>
    </lineage>
</organism>
<evidence type="ECO:0000313" key="1">
    <source>
        <dbReference type="EMBL" id="KGE68478.1"/>
    </source>
</evidence>
<dbReference type="PANTHER" id="PTHR23416:SF78">
    <property type="entry name" value="LIPOPOLYSACCHARIDE BIOSYNTHESIS O-ACETYL TRANSFERASE WBBJ-RELATED"/>
    <property type="match status" value="1"/>
</dbReference>
<dbReference type="AlphaFoldDB" id="A0A0A1Z2P3"/>
<dbReference type="Pfam" id="PF00132">
    <property type="entry name" value="Hexapep"/>
    <property type="match status" value="1"/>
</dbReference>
<name>A0A0A1Z2P3_PSEFL</name>
<reference evidence="1 2" key="1">
    <citation type="journal article" date="2013" name="Genome Announc.">
        <title>Draft Genome Sequence of Pseudomonas fluorescens LMG 5329, a White Line-Inducing Principle-Producing Bioindicator for the Mushroom Pathogen Pseudomonas tolaasii.</title>
        <authorList>
            <person name="Ghequire M.G."/>
            <person name="Rokni-Zadeh H."/>
            <person name="Zarrineh P."/>
            <person name="De Mot R."/>
        </authorList>
    </citation>
    <scope>NUCLEOTIDE SEQUENCE [LARGE SCALE GENOMIC DNA]</scope>
    <source>
        <strain evidence="1 2">LMG 5329</strain>
    </source>
</reference>
<dbReference type="Proteomes" id="UP000030060">
    <property type="component" value="Unassembled WGS sequence"/>
</dbReference>
<evidence type="ECO:0000313" key="2">
    <source>
        <dbReference type="Proteomes" id="UP000030060"/>
    </source>
</evidence>
<dbReference type="SUPFAM" id="SSF51161">
    <property type="entry name" value="Trimeric LpxA-like enzymes"/>
    <property type="match status" value="1"/>
</dbReference>